<dbReference type="EMBL" id="CAUYUJ010011558">
    <property type="protein sequence ID" value="CAK0832121.1"/>
    <property type="molecule type" value="Genomic_DNA"/>
</dbReference>
<evidence type="ECO:0000256" key="1">
    <source>
        <dbReference type="SAM" id="SignalP"/>
    </source>
</evidence>
<gene>
    <name evidence="2" type="ORF">PCOR1329_LOCUS30220</name>
</gene>
<comment type="caution">
    <text evidence="2">The sequence shown here is derived from an EMBL/GenBank/DDBJ whole genome shotgun (WGS) entry which is preliminary data.</text>
</comment>
<dbReference type="Proteomes" id="UP001189429">
    <property type="component" value="Unassembled WGS sequence"/>
</dbReference>
<protein>
    <submittedName>
        <fullName evidence="2">Uncharacterized protein</fullName>
    </submittedName>
</protein>
<keyword evidence="1" id="KW-0732">Signal</keyword>
<evidence type="ECO:0000313" key="3">
    <source>
        <dbReference type="Proteomes" id="UP001189429"/>
    </source>
</evidence>
<name>A0ABN9SK15_9DINO</name>
<proteinExistence type="predicted"/>
<accession>A0ABN9SK15</accession>
<sequence>MGAPRLPLLACCGLAARALHIGPGSVEVDWPDWYAEQRLDELAETQSAALLLAAPRAGTAGPQQRRARALPRTFWGCDGLPFRMAMPAHTATHAVSQALSSVSPALRSAGIPCASNAGQANDNHGLAQRVMDRAGWSAFNSSVSFVIGKDPWSRVVSAAAWMRGFNTSKEPDEQIREFREYLERMLPEHTHPAGIHPFAYLHSISEFAYAVPPGRSEEEQVLTYVGRVKDLSKSFRHVCGLLGVQERHCVDPSDTRVRQHRVAGTNRVRTVDLFNDELRGRVARTWAKDIERFGFEFGEL</sequence>
<keyword evidence="3" id="KW-1185">Reference proteome</keyword>
<organism evidence="2 3">
    <name type="scientific">Prorocentrum cordatum</name>
    <dbReference type="NCBI Taxonomy" id="2364126"/>
    <lineage>
        <taxon>Eukaryota</taxon>
        <taxon>Sar</taxon>
        <taxon>Alveolata</taxon>
        <taxon>Dinophyceae</taxon>
        <taxon>Prorocentrales</taxon>
        <taxon>Prorocentraceae</taxon>
        <taxon>Prorocentrum</taxon>
    </lineage>
</organism>
<reference evidence="2" key="1">
    <citation type="submission" date="2023-10" db="EMBL/GenBank/DDBJ databases">
        <authorList>
            <person name="Chen Y."/>
            <person name="Shah S."/>
            <person name="Dougan E. K."/>
            <person name="Thang M."/>
            <person name="Chan C."/>
        </authorList>
    </citation>
    <scope>NUCLEOTIDE SEQUENCE [LARGE SCALE GENOMIC DNA]</scope>
</reference>
<feature type="chain" id="PRO_5046183385" evidence="1">
    <location>
        <begin position="19"/>
        <end position="300"/>
    </location>
</feature>
<evidence type="ECO:0000313" key="2">
    <source>
        <dbReference type="EMBL" id="CAK0832121.1"/>
    </source>
</evidence>
<feature type="signal peptide" evidence="1">
    <location>
        <begin position="1"/>
        <end position="18"/>
    </location>
</feature>